<keyword evidence="2" id="KW-1185">Reference proteome</keyword>
<proteinExistence type="predicted"/>
<name>A0AC61MMI3_9FIRM</name>
<reference evidence="1 2" key="1">
    <citation type="journal article" date="2022" name="Int. J. Syst. Evol. Microbiol.">
        <title>Miniphocaeibacter halophilus sp. nov., an ammonium-tolerant acetate-producing bacterium isolated from a biogas system.</title>
        <authorList>
            <person name="Schnurer A."/>
            <person name="Singh A."/>
            <person name="Bi S."/>
            <person name="Qiao W."/>
            <person name="Westerholm M."/>
        </authorList>
    </citation>
    <scope>NUCLEOTIDE SEQUENCE [LARGE SCALE GENOMIC DNA]</scope>
    <source>
        <strain evidence="1 2">AMB_01</strain>
    </source>
</reference>
<sequence>MILKNWKNELKKVFPISLVVKIFLGAIILSFGIYNIHEQSSVTEGGVIGLNLLVHHWFGISVAYITPILDISCYLLGLKYLGKRFLVVSLFSTILFSGFYKFWELFPPIFPSLESHMLIAAILGGLFVGVGAGLIVSSGGSSGGDDALALVISKKFNFKISSAYLFTDISVLLLSLSYIPIGKIFFSLITVTISSYTIDYITSLGKQTAVSSIEA</sequence>
<gene>
    <name evidence="1" type="ORF">JFY71_06195</name>
</gene>
<dbReference type="EMBL" id="CP066744">
    <property type="protein sequence ID" value="QQK06937.1"/>
    <property type="molecule type" value="Genomic_DNA"/>
</dbReference>
<accession>A0AC61MMI3</accession>
<dbReference type="Proteomes" id="UP000595814">
    <property type="component" value="Chromosome"/>
</dbReference>
<organism evidence="1 2">
    <name type="scientific">Miniphocaeibacter halophilus</name>
    <dbReference type="NCBI Taxonomy" id="2931922"/>
    <lineage>
        <taxon>Bacteria</taxon>
        <taxon>Bacillati</taxon>
        <taxon>Bacillota</taxon>
        <taxon>Tissierellia</taxon>
        <taxon>Tissierellales</taxon>
        <taxon>Peptoniphilaceae</taxon>
        <taxon>Miniphocaeibacter</taxon>
    </lineage>
</organism>
<protein>
    <submittedName>
        <fullName evidence="1">YitT family protein</fullName>
    </submittedName>
</protein>
<evidence type="ECO:0000313" key="1">
    <source>
        <dbReference type="EMBL" id="QQK06937.1"/>
    </source>
</evidence>
<evidence type="ECO:0000313" key="2">
    <source>
        <dbReference type="Proteomes" id="UP000595814"/>
    </source>
</evidence>